<accession>A0A062VF11</accession>
<dbReference type="CDD" id="cd01347">
    <property type="entry name" value="ligand_gated_channel"/>
    <property type="match status" value="1"/>
</dbReference>
<evidence type="ECO:0000256" key="7">
    <source>
        <dbReference type="RuleBase" id="RU003357"/>
    </source>
</evidence>
<feature type="domain" description="Secretin/TonB short N-terminal" evidence="10">
    <location>
        <begin position="49"/>
        <end position="100"/>
    </location>
</feature>
<evidence type="ECO:0000256" key="2">
    <source>
        <dbReference type="ARBA" id="ARBA00022448"/>
    </source>
</evidence>
<evidence type="ECO:0000256" key="5">
    <source>
        <dbReference type="ARBA" id="ARBA00023136"/>
    </source>
</evidence>
<keyword evidence="7" id="KW-0798">TonB box</keyword>
<dbReference type="AlphaFoldDB" id="A0A062VF11"/>
<dbReference type="PANTHER" id="PTHR40980:SF4">
    <property type="entry name" value="TONB-DEPENDENT RECEPTOR-LIKE BETA-BARREL DOMAIN-CONTAINING PROTEIN"/>
    <property type="match status" value="1"/>
</dbReference>
<dbReference type="InterPro" id="IPR010104">
    <property type="entry name" value="TonB_rcpt_bac"/>
</dbReference>
<dbReference type="GO" id="GO:0006826">
    <property type="term" value="P:iron ion transport"/>
    <property type="evidence" value="ECO:0007669"/>
    <property type="project" value="UniProtKB-KW"/>
</dbReference>
<dbReference type="InterPro" id="IPR037066">
    <property type="entry name" value="Plug_dom_sf"/>
</dbReference>
<keyword evidence="6" id="KW-0998">Cell outer membrane</keyword>
<comment type="caution">
    <text evidence="11">The sequence shown here is derived from an EMBL/GenBank/DDBJ whole genome shotgun (WGS) entry which is preliminary data.</text>
</comment>
<dbReference type="EMBL" id="ARYM01000025">
    <property type="protein sequence ID" value="KCZ97102.1"/>
    <property type="molecule type" value="Genomic_DNA"/>
</dbReference>
<evidence type="ECO:0000256" key="9">
    <source>
        <dbReference type="SAM" id="SignalP"/>
    </source>
</evidence>
<dbReference type="InterPro" id="IPR000531">
    <property type="entry name" value="Beta-barrel_TonB"/>
</dbReference>
<dbReference type="Pfam" id="PF07715">
    <property type="entry name" value="Plug"/>
    <property type="match status" value="1"/>
</dbReference>
<comment type="similarity">
    <text evidence="7">Belongs to the TonB-dependent receptor family.</text>
</comment>
<dbReference type="Gene3D" id="2.170.130.10">
    <property type="entry name" value="TonB-dependent receptor, plug domain"/>
    <property type="match status" value="1"/>
</dbReference>
<dbReference type="Gene3D" id="3.55.50.30">
    <property type="match status" value="1"/>
</dbReference>
<feature type="chain" id="PRO_5001615288" evidence="9">
    <location>
        <begin position="22"/>
        <end position="962"/>
    </location>
</feature>
<feature type="signal peptide" evidence="9">
    <location>
        <begin position="1"/>
        <end position="21"/>
    </location>
</feature>
<dbReference type="InterPro" id="IPR012910">
    <property type="entry name" value="Plug_dom"/>
</dbReference>
<dbReference type="Pfam" id="PF00593">
    <property type="entry name" value="TonB_dep_Rec_b-barrel"/>
    <property type="match status" value="1"/>
</dbReference>
<comment type="subcellular location">
    <subcellularLocation>
        <location evidence="1 7">Cell outer membrane</location>
    </subcellularLocation>
</comment>
<evidence type="ECO:0000256" key="6">
    <source>
        <dbReference type="ARBA" id="ARBA00023237"/>
    </source>
</evidence>
<dbReference type="InterPro" id="IPR011662">
    <property type="entry name" value="Secretin/TonB_short_N"/>
</dbReference>
<feature type="region of interest" description="Disordered" evidence="8">
    <location>
        <begin position="100"/>
        <end position="127"/>
    </location>
</feature>
<dbReference type="SUPFAM" id="SSF56935">
    <property type="entry name" value="Porins"/>
    <property type="match status" value="1"/>
</dbReference>
<evidence type="ECO:0000256" key="1">
    <source>
        <dbReference type="ARBA" id="ARBA00004442"/>
    </source>
</evidence>
<evidence type="ECO:0000313" key="11">
    <source>
        <dbReference type="EMBL" id="KCZ97102.1"/>
    </source>
</evidence>
<keyword evidence="3" id="KW-0406">Ion transport</keyword>
<keyword evidence="9" id="KW-0732">Signal</keyword>
<evidence type="ECO:0000256" key="8">
    <source>
        <dbReference type="SAM" id="MobiDB-lite"/>
    </source>
</evidence>
<dbReference type="eggNOG" id="COG4771">
    <property type="taxonomic scope" value="Bacteria"/>
</dbReference>
<evidence type="ECO:0000313" key="12">
    <source>
        <dbReference type="Proteomes" id="UP000027100"/>
    </source>
</evidence>
<proteinExistence type="inferred from homology"/>
<dbReference type="STRING" id="1280954.HPO_16605"/>
<organism evidence="11 12">
    <name type="scientific">Hyphomonas polymorpha PS728</name>
    <dbReference type="NCBI Taxonomy" id="1280954"/>
    <lineage>
        <taxon>Bacteria</taxon>
        <taxon>Pseudomonadati</taxon>
        <taxon>Pseudomonadota</taxon>
        <taxon>Alphaproteobacteria</taxon>
        <taxon>Hyphomonadales</taxon>
        <taxon>Hyphomonadaceae</taxon>
        <taxon>Hyphomonas</taxon>
    </lineage>
</organism>
<dbReference type="InterPro" id="IPR036942">
    <property type="entry name" value="Beta-barrel_TonB_sf"/>
</dbReference>
<dbReference type="SMART" id="SM00965">
    <property type="entry name" value="STN"/>
    <property type="match status" value="1"/>
</dbReference>
<evidence type="ECO:0000259" key="10">
    <source>
        <dbReference type="SMART" id="SM00965"/>
    </source>
</evidence>
<dbReference type="Gene3D" id="2.40.170.20">
    <property type="entry name" value="TonB-dependent receptor, beta-barrel domain"/>
    <property type="match status" value="1"/>
</dbReference>
<dbReference type="Proteomes" id="UP000027100">
    <property type="component" value="Unassembled WGS sequence"/>
</dbReference>
<dbReference type="PANTHER" id="PTHR40980">
    <property type="entry name" value="PLUG DOMAIN-CONTAINING PROTEIN"/>
    <property type="match status" value="1"/>
</dbReference>
<gene>
    <name evidence="11" type="ORF">HPO_16605</name>
</gene>
<dbReference type="NCBIfam" id="TIGR01782">
    <property type="entry name" value="TonB-Xanth-Caul"/>
    <property type="match status" value="1"/>
</dbReference>
<keyword evidence="4" id="KW-0408">Iron</keyword>
<dbReference type="PATRIC" id="fig|1280954.3.peg.3353"/>
<keyword evidence="12" id="KW-1185">Reference proteome</keyword>
<evidence type="ECO:0000256" key="3">
    <source>
        <dbReference type="ARBA" id="ARBA00022496"/>
    </source>
</evidence>
<name>A0A062VF11_9PROT</name>
<sequence length="962" mass="106888">MASACVIALLSAGMTAPAAQAEQARQTAFAIAAQPLDEALIEFARVSGAQVLYSPDLVRGRSANAVDGILPPADALRRILEGSGVIIADHEQGSFTLRAAPAPASTPVRTQPPQPAPPRRSTVPEPDQATMDTVVVIGERLILERSLDLKRNAEYLSEVVTSDGIAALPDDTPAEALRRMPGLFSLDDQGEGRYAGIRGIDPELMNITFNGQPIGAPEGGGSGGNSGRAVRMDSIPSDLIGTIEVVKAVTPDMDHNAIGGGINITTASPFLRKGTFHSGNAQVGYNDASGNTLWSGSATLGTKLGSDERWGLLMSGSFSQRTIGSHRMSTDGWQNVNGAFLPSTRDLFDYNVDRRRWGVTMALEHRPNDNHSIRLNANFNSHRDDEERQKTAYNFARNTLSEQTEDGGRFAGGQITREFRWYLQEDTIYAASLTGEHKLDDRSTLDWSAGYSSAEKATPRRVDWEFRTTGNRFPNTYDTSGRLIVVTPNNIEAYLDPDNYPFRRVRRRTDTEREEIFSGRLNFRQDIELAGHPSYWKTGASYLRRDKLQDRENENYLPAQAFTLGDFDFAGPDIDSYFDGRYIYGPRLNIQNLERFLNDRPEYFVYNDENSILASTGGDYDGREEITSAYGLLSINMGKLNVLGGVRIEHTQGKYSANETFFEAGSFTGDIRTISGGESYTDFFPSLHLRWEPAEDLLLRASWTNTIGRQPFMDLRPVRSFNVFQNEESGGLVGSVSEGNPNLKPYRSTNYDLSLEYYPASGGIMSAALFHKKIENAVFQRSFEDLNVDFEGFFFEQLNFSRPENADAGSITGLELNYQRFFDFLPAPFDGLGASVNYTYADSSLEVFSRPGETLNYIRQPNHIGNVAAMYEKGPLSARIAVSYTGDFLTSIGRNDDLDRYRARRAPLDARISYQMNSRLNFFVNARNLNNASESAFSGQRDRLTAEEIYSWTGWAGVKWRL</sequence>
<keyword evidence="3" id="KW-0410">Iron transport</keyword>
<keyword evidence="2" id="KW-0813">Transport</keyword>
<keyword evidence="5 7" id="KW-0472">Membrane</keyword>
<dbReference type="GO" id="GO:0009279">
    <property type="term" value="C:cell outer membrane"/>
    <property type="evidence" value="ECO:0007669"/>
    <property type="project" value="UniProtKB-SubCell"/>
</dbReference>
<keyword evidence="11" id="KW-0675">Receptor</keyword>
<reference evidence="11 12" key="1">
    <citation type="journal article" date="2014" name="Antonie Van Leeuwenhoek">
        <title>Hyphomonas beringensis sp. nov. and Hyphomonas chukchiensis sp. nov., isolated from surface seawater of the Bering Sea and Chukchi Sea.</title>
        <authorList>
            <person name="Li C."/>
            <person name="Lai Q."/>
            <person name="Li G."/>
            <person name="Dong C."/>
            <person name="Wang J."/>
            <person name="Liao Y."/>
            <person name="Shao Z."/>
        </authorList>
    </citation>
    <scope>NUCLEOTIDE SEQUENCE [LARGE SCALE GENOMIC DNA]</scope>
    <source>
        <strain evidence="11 12">PS728</strain>
    </source>
</reference>
<protein>
    <submittedName>
        <fullName evidence="11">TonB-dependent receptor</fullName>
    </submittedName>
</protein>
<evidence type="ECO:0000256" key="4">
    <source>
        <dbReference type="ARBA" id="ARBA00023004"/>
    </source>
</evidence>